<dbReference type="OrthoDB" id="1725332at2"/>
<dbReference type="EMBL" id="QSLN01000019">
    <property type="protein sequence ID" value="RDV81287.1"/>
    <property type="molecule type" value="Genomic_DNA"/>
</dbReference>
<dbReference type="InterPro" id="IPR036882">
    <property type="entry name" value="Alba-like_dom_sf"/>
</dbReference>
<dbReference type="RefSeq" id="WP_015738638.1">
    <property type="nucleotide sequence ID" value="NZ_QSLN01000019.1"/>
</dbReference>
<gene>
    <name evidence="1" type="ORF">DXX99_09300</name>
</gene>
<reference evidence="1 2" key="1">
    <citation type="submission" date="2018-08" db="EMBL/GenBank/DDBJ databases">
        <title>Form III RuBisCO-mediated autotrophy in Thermodesulfobium bacteria.</title>
        <authorList>
            <person name="Toshchakov S.V."/>
            <person name="Kublanov I.V."/>
            <person name="Frolov E."/>
            <person name="Bonch-Osmolovskaya E.A."/>
            <person name="Tourova T.P."/>
            <person name="Chernych N.A."/>
            <person name="Lebedinsky A.V."/>
        </authorList>
    </citation>
    <scope>NUCLEOTIDE SEQUENCE [LARGE SCALE GENOMIC DNA]</scope>
    <source>
        <strain evidence="1 2">SR</strain>
    </source>
</reference>
<evidence type="ECO:0000313" key="1">
    <source>
        <dbReference type="EMBL" id="RDV81287.1"/>
    </source>
</evidence>
<accession>A0A3D8P359</accession>
<keyword evidence="2" id="KW-1185">Reference proteome</keyword>
<dbReference type="AlphaFoldDB" id="A0A3D8P359"/>
<dbReference type="Pfam" id="PF04232">
    <property type="entry name" value="SpoVS"/>
    <property type="match status" value="1"/>
</dbReference>
<evidence type="ECO:0000313" key="2">
    <source>
        <dbReference type="Proteomes" id="UP000256329"/>
    </source>
</evidence>
<organism evidence="1 2">
    <name type="scientific">Ammonifex thiophilus</name>
    <dbReference type="NCBI Taxonomy" id="444093"/>
    <lineage>
        <taxon>Bacteria</taxon>
        <taxon>Bacillati</taxon>
        <taxon>Bacillota</taxon>
        <taxon>Clostridia</taxon>
        <taxon>Thermoanaerobacterales</taxon>
        <taxon>Thermoanaerobacteraceae</taxon>
        <taxon>Ammonifex</taxon>
    </lineage>
</organism>
<sequence length="87" mass="9116">MQTLKVSSKTDPKKLAVALCESLKESGGEVILQAVGAGAVNQAVKGIIIARGLAAPEGADLKAVPGFAETELDGRQITAVRFRVLWR</sequence>
<comment type="caution">
    <text evidence="1">The sequence shown here is derived from an EMBL/GenBank/DDBJ whole genome shotgun (WGS) entry which is preliminary data.</text>
</comment>
<dbReference type="GO" id="GO:0003676">
    <property type="term" value="F:nucleic acid binding"/>
    <property type="evidence" value="ECO:0007669"/>
    <property type="project" value="InterPro"/>
</dbReference>
<dbReference type="PANTHER" id="PTHR35331:SF1">
    <property type="entry name" value="STAGE V SPORULATION PROTEIN S"/>
    <property type="match status" value="1"/>
</dbReference>
<proteinExistence type="predicted"/>
<dbReference type="InterPro" id="IPR007347">
    <property type="entry name" value="SpoVS"/>
</dbReference>
<dbReference type="Proteomes" id="UP000256329">
    <property type="component" value="Unassembled WGS sequence"/>
</dbReference>
<protein>
    <submittedName>
        <fullName evidence="1">Stage V sporulation protein S</fullName>
    </submittedName>
</protein>
<name>A0A3D8P359_9THEO</name>
<dbReference type="Gene3D" id="3.30.110.20">
    <property type="entry name" value="Alba-like domain"/>
    <property type="match status" value="1"/>
</dbReference>
<dbReference type="PANTHER" id="PTHR35331">
    <property type="entry name" value="STAGE V SPORULATION PROTEIN S"/>
    <property type="match status" value="1"/>
</dbReference>